<accession>A0ABM7A8L1</accession>
<evidence type="ECO:0000313" key="8">
    <source>
        <dbReference type="Proteomes" id="UP000268310"/>
    </source>
</evidence>
<feature type="transmembrane region" description="Helical" evidence="6">
    <location>
        <begin position="51"/>
        <end position="68"/>
    </location>
</feature>
<name>A0ABM7A8L1_9ENTE</name>
<dbReference type="CDD" id="cd13124">
    <property type="entry name" value="MATE_SpoVB_like"/>
    <property type="match status" value="1"/>
</dbReference>
<comment type="subcellular location">
    <subcellularLocation>
        <location evidence="1">Cell membrane</location>
        <topology evidence="1">Multi-pass membrane protein</topology>
    </subcellularLocation>
</comment>
<reference evidence="7 8" key="1">
    <citation type="journal article" date="2012" name="Int. J. Syst. Evol. Microbiol.">
        <title>Characterization of Tetragenococcus strains from sugar thick juice reveals a novel species, Tetragenococcus osmophilus sp. nov., and divides Tetragenococcus halophilus into two subspecies, T. halophilus subsp. halophilus subsp. nov. and T. halophilus subsp. flandriensis subsp. nov.</title>
        <authorList>
            <person name="Juste A."/>
            <person name="Van Trappen S."/>
            <person name="Verreth C."/>
            <person name="Cleenwerck I."/>
            <person name="De Vos P."/>
            <person name="Lievens B."/>
            <person name="Willems K.A."/>
        </authorList>
    </citation>
    <scope>NUCLEOTIDE SEQUENCE [LARGE SCALE GENOMIC DNA]</scope>
    <source>
        <strain evidence="7 8">JCM 31126</strain>
    </source>
</reference>
<keyword evidence="8" id="KW-1185">Reference proteome</keyword>
<dbReference type="InterPro" id="IPR050833">
    <property type="entry name" value="Poly_Biosynth_Transport"/>
</dbReference>
<feature type="transmembrane region" description="Helical" evidence="6">
    <location>
        <begin position="385"/>
        <end position="403"/>
    </location>
</feature>
<feature type="transmembrane region" description="Helical" evidence="6">
    <location>
        <begin position="354"/>
        <end position="373"/>
    </location>
</feature>
<dbReference type="EMBL" id="CP027783">
    <property type="protein sequence ID" value="AYW47775.1"/>
    <property type="molecule type" value="Genomic_DNA"/>
</dbReference>
<dbReference type="Proteomes" id="UP000268310">
    <property type="component" value="Chromosome"/>
</dbReference>
<feature type="transmembrane region" description="Helical" evidence="6">
    <location>
        <begin position="286"/>
        <end position="306"/>
    </location>
</feature>
<organism evidence="7 8">
    <name type="scientific">Tetragenococcus osmophilus</name>
    <dbReference type="NCBI Taxonomy" id="526944"/>
    <lineage>
        <taxon>Bacteria</taxon>
        <taxon>Bacillati</taxon>
        <taxon>Bacillota</taxon>
        <taxon>Bacilli</taxon>
        <taxon>Lactobacillales</taxon>
        <taxon>Enterococcaceae</taxon>
        <taxon>Tetragenococcus</taxon>
    </lineage>
</organism>
<feature type="transmembrane region" description="Helical" evidence="6">
    <location>
        <begin position="327"/>
        <end position="348"/>
    </location>
</feature>
<evidence type="ECO:0000256" key="1">
    <source>
        <dbReference type="ARBA" id="ARBA00004651"/>
    </source>
</evidence>
<keyword evidence="4 6" id="KW-1133">Transmembrane helix</keyword>
<proteinExistence type="predicted"/>
<evidence type="ECO:0000313" key="7">
    <source>
        <dbReference type="EMBL" id="AYW47775.1"/>
    </source>
</evidence>
<dbReference type="InterPro" id="IPR002797">
    <property type="entry name" value="Polysacc_synth"/>
</dbReference>
<evidence type="ECO:0000256" key="2">
    <source>
        <dbReference type="ARBA" id="ARBA00022475"/>
    </source>
</evidence>
<dbReference type="InterPro" id="IPR024923">
    <property type="entry name" value="PG_synth_SpoVB"/>
</dbReference>
<feature type="transmembrane region" description="Helical" evidence="6">
    <location>
        <begin position="452"/>
        <end position="477"/>
    </location>
</feature>
<keyword evidence="3 6" id="KW-0812">Transmembrane</keyword>
<feature type="transmembrane region" description="Helical" evidence="6">
    <location>
        <begin position="234"/>
        <end position="254"/>
    </location>
</feature>
<dbReference type="PANTHER" id="PTHR30250:SF29">
    <property type="entry name" value="POLYSACCHARIDE BIOSYNTHESIS PROTEIN C-TERMINAL DOMAIN-CONTAINING PROTEIN"/>
    <property type="match status" value="1"/>
</dbReference>
<gene>
    <name evidence="7" type="ORF">C7K38_04915</name>
</gene>
<feature type="transmembrane region" description="Helical" evidence="6">
    <location>
        <begin position="117"/>
        <end position="139"/>
    </location>
</feature>
<dbReference type="PANTHER" id="PTHR30250">
    <property type="entry name" value="PST FAMILY PREDICTED COLANIC ACID TRANSPORTER"/>
    <property type="match status" value="1"/>
</dbReference>
<feature type="transmembrane region" description="Helical" evidence="6">
    <location>
        <begin position="483"/>
        <end position="508"/>
    </location>
</feature>
<sequence length="533" mass="58488">MAFNQMKSMMKGAFVLTIASFVAKLLSAIYRVPLQNIVGDEGFYVYQQVYPIYGIAMTFALTGFPQFLSKLVAEQTTPKKKQLILNESYSLLCCCAFSLWAITFFFANGIASLMGDMALSPVIRVASFTFLLLPVLSLYRGLFQGELLMIPTAVSQVAEQLLRVGIILLAAVSYSFFSLTVYQTGAFAMAGAFIGGLAAWLILLYYDRKIHGVHLRTHLLFPGFPKEKPLLKRFFVEGGLVSVYSGLLILFQLIDSFLLVNSLTQSGVAEQSAKIAKGVYDRGQPLVQLGLVVATALSASFLPALTKLIVQKNQKRFTRSAKLYLRLTTALAGAASCGLAVLIPYLNFALFKDFSGNWTLTAFVFAVGLMTEIQAYQSIAQSQGAFFPILKAAGIGLLVKLIATGIFTFYLGTFGASLSTLLGLVMVLWLLVKKENKAINDFKKEGQFVWKLLACLFLMVIILMVFFAGMTLIFGGLESRTRAFIFSLIGVALGASVFIKTAIVFGLFTIREWLLLPLGEKILRIGGKTDENR</sequence>
<feature type="transmembrane region" description="Helical" evidence="6">
    <location>
        <begin position="160"/>
        <end position="179"/>
    </location>
</feature>
<evidence type="ECO:0000256" key="4">
    <source>
        <dbReference type="ARBA" id="ARBA00022989"/>
    </source>
</evidence>
<evidence type="ECO:0000256" key="6">
    <source>
        <dbReference type="SAM" id="Phobius"/>
    </source>
</evidence>
<feature type="transmembrane region" description="Helical" evidence="6">
    <location>
        <begin position="89"/>
        <end position="111"/>
    </location>
</feature>
<keyword evidence="5 6" id="KW-0472">Membrane</keyword>
<evidence type="ECO:0000256" key="5">
    <source>
        <dbReference type="ARBA" id="ARBA00023136"/>
    </source>
</evidence>
<dbReference type="Pfam" id="PF01943">
    <property type="entry name" value="Polysacc_synt"/>
    <property type="match status" value="1"/>
</dbReference>
<feature type="transmembrane region" description="Helical" evidence="6">
    <location>
        <begin position="409"/>
        <end position="432"/>
    </location>
</feature>
<evidence type="ECO:0000256" key="3">
    <source>
        <dbReference type="ARBA" id="ARBA00022692"/>
    </source>
</evidence>
<protein>
    <submittedName>
        <fullName evidence="7">Polysaccharide biosynthesis protein</fullName>
    </submittedName>
</protein>
<feature type="transmembrane region" description="Helical" evidence="6">
    <location>
        <begin position="185"/>
        <end position="206"/>
    </location>
</feature>
<keyword evidence="2" id="KW-1003">Cell membrane</keyword>